<dbReference type="OrthoDB" id="10300776at2759"/>
<gene>
    <name evidence="4" type="ORF">MGAL_10B034264</name>
</gene>
<dbReference type="InterPro" id="IPR047153">
    <property type="entry name" value="TRIM45/56/19-like"/>
</dbReference>
<name>A0A8B6H8V3_MYTGA</name>
<protein>
    <recommendedName>
        <fullName evidence="3">B box-type domain-containing protein</fullName>
    </recommendedName>
</protein>
<dbReference type="SMART" id="SM00336">
    <property type="entry name" value="BBOX"/>
    <property type="match status" value="1"/>
</dbReference>
<keyword evidence="1" id="KW-0479">Metal-binding</keyword>
<feature type="domain" description="B box-type" evidence="3">
    <location>
        <begin position="8"/>
        <end position="49"/>
    </location>
</feature>
<dbReference type="Proteomes" id="UP000596742">
    <property type="component" value="Unassembled WGS sequence"/>
</dbReference>
<feature type="compositionally biased region" description="Basic and acidic residues" evidence="2">
    <location>
        <begin position="154"/>
        <end position="184"/>
    </location>
</feature>
<dbReference type="EMBL" id="UYJE01009614">
    <property type="protein sequence ID" value="VDI74931.1"/>
    <property type="molecule type" value="Genomic_DNA"/>
</dbReference>
<dbReference type="AlphaFoldDB" id="A0A8B6H8V3"/>
<dbReference type="Pfam" id="PF00643">
    <property type="entry name" value="zf-B_box"/>
    <property type="match status" value="1"/>
</dbReference>
<dbReference type="SUPFAM" id="SSF57845">
    <property type="entry name" value="B-box zinc-binding domain"/>
    <property type="match status" value="1"/>
</dbReference>
<dbReference type="PANTHER" id="PTHR25462:SF296">
    <property type="entry name" value="MEIOTIC P26, ISOFORM F"/>
    <property type="match status" value="1"/>
</dbReference>
<evidence type="ECO:0000313" key="5">
    <source>
        <dbReference type="Proteomes" id="UP000596742"/>
    </source>
</evidence>
<accession>A0A8B6H8V3</accession>
<organism evidence="4 5">
    <name type="scientific">Mytilus galloprovincialis</name>
    <name type="common">Mediterranean mussel</name>
    <dbReference type="NCBI Taxonomy" id="29158"/>
    <lineage>
        <taxon>Eukaryota</taxon>
        <taxon>Metazoa</taxon>
        <taxon>Spiralia</taxon>
        <taxon>Lophotrochozoa</taxon>
        <taxon>Mollusca</taxon>
        <taxon>Bivalvia</taxon>
        <taxon>Autobranchia</taxon>
        <taxon>Pteriomorphia</taxon>
        <taxon>Mytilida</taxon>
        <taxon>Mytiloidea</taxon>
        <taxon>Mytilidae</taxon>
        <taxon>Mytilinae</taxon>
        <taxon>Mytilus</taxon>
    </lineage>
</organism>
<dbReference type="InterPro" id="IPR000315">
    <property type="entry name" value="Znf_B-box"/>
</dbReference>
<dbReference type="PANTHER" id="PTHR25462">
    <property type="entry name" value="BONUS, ISOFORM C-RELATED"/>
    <property type="match status" value="1"/>
</dbReference>
<evidence type="ECO:0000256" key="2">
    <source>
        <dbReference type="SAM" id="MobiDB-lite"/>
    </source>
</evidence>
<evidence type="ECO:0000313" key="4">
    <source>
        <dbReference type="EMBL" id="VDI74931.1"/>
    </source>
</evidence>
<proteinExistence type="predicted"/>
<sequence>MADHEETYKQVFCIEHHKEVLQLFCVDCEDIICVSCNVENHNGHKLSKLCSVKNILESKLKTTLKEDLSKLKTQFKEIITEVDRKLEVQSKEEMNTQNDMRETNIELKERIDEIEVASLKRLTELFEGQRNCLLQTKEQISKCQSLISETNEVSEPKENEIESKEVSESKENEIESKEVSESKENEIESNDFDWMVKNYYALQQCTRKSRCVNMISDEVGITYIPPKLTERKGGQLMTESKENSTLICKNNDLVVTKITLNRCNKHNNDSSKNNGNSSNSEFDFSSDDVENEFPITLKLHGLKHQIQKIIPVSENIIWMQVGNFLYQLDQEKVAAVNILDNVDDFTMMKDESLLLLNKSNKNITRRVRDGQTVKFTNVHPCSPLWLDVSLDKVAIVVTEKQNKWVVGKGLELSNDYHIVIFCNRGIQLHRIKSVDLPVSFQCILGIKLTKCHSLFFINKTTVDRRHLETNENKHFNGIFGMNPAKRFQTAGLSLGPTEETVIVTDESHPAFLLLDSTLTFKRCLFDATNDLGKPTSIAWYKDRLWVVDGQKLLIFECILENK</sequence>
<comment type="caution">
    <text evidence="4">The sequence shown here is derived from an EMBL/GenBank/DDBJ whole genome shotgun (WGS) entry which is preliminary data.</text>
</comment>
<keyword evidence="1" id="KW-0862">Zinc</keyword>
<reference evidence="4" key="1">
    <citation type="submission" date="2018-11" db="EMBL/GenBank/DDBJ databases">
        <authorList>
            <person name="Alioto T."/>
            <person name="Alioto T."/>
        </authorList>
    </citation>
    <scope>NUCLEOTIDE SEQUENCE</scope>
</reference>
<dbReference type="CDD" id="cd19756">
    <property type="entry name" value="Bbox2"/>
    <property type="match status" value="1"/>
</dbReference>
<dbReference type="Gene3D" id="3.30.160.60">
    <property type="entry name" value="Classic Zinc Finger"/>
    <property type="match status" value="1"/>
</dbReference>
<feature type="region of interest" description="Disordered" evidence="2">
    <location>
        <begin position="151"/>
        <end position="184"/>
    </location>
</feature>
<dbReference type="GO" id="GO:0008270">
    <property type="term" value="F:zinc ion binding"/>
    <property type="evidence" value="ECO:0007669"/>
    <property type="project" value="UniProtKB-KW"/>
</dbReference>
<keyword evidence="1" id="KW-0863">Zinc-finger</keyword>
<evidence type="ECO:0000259" key="3">
    <source>
        <dbReference type="PROSITE" id="PS50119"/>
    </source>
</evidence>
<dbReference type="PROSITE" id="PS50119">
    <property type="entry name" value="ZF_BBOX"/>
    <property type="match status" value="1"/>
</dbReference>
<keyword evidence="5" id="KW-1185">Reference proteome</keyword>
<evidence type="ECO:0000256" key="1">
    <source>
        <dbReference type="PROSITE-ProRule" id="PRU00024"/>
    </source>
</evidence>